<evidence type="ECO:0000256" key="1">
    <source>
        <dbReference type="SAM" id="MobiDB-lite"/>
    </source>
</evidence>
<feature type="region of interest" description="Disordered" evidence="1">
    <location>
        <begin position="1"/>
        <end position="31"/>
    </location>
</feature>
<dbReference type="EMBL" id="CP061538">
    <property type="protein sequence ID" value="QNV39505.1"/>
    <property type="molecule type" value="Genomic_DNA"/>
</dbReference>
<evidence type="ECO:0000313" key="2">
    <source>
        <dbReference type="EMBL" id="QNV39505.1"/>
    </source>
</evidence>
<accession>A0A7H2BIK9</accession>
<dbReference type="InterPro" id="IPR007511">
    <property type="entry name" value="DUF501"/>
</dbReference>
<dbReference type="AlphaFoldDB" id="A0A7H2BIK9"/>
<gene>
    <name evidence="2" type="ORF">IDM48_09000</name>
</gene>
<protein>
    <submittedName>
        <fullName evidence="2">DUF501 domain-containing protein</fullName>
    </submittedName>
</protein>
<proteinExistence type="predicted"/>
<dbReference type="Proteomes" id="UP000516421">
    <property type="component" value="Chromosome"/>
</dbReference>
<name>A0A7H2BIK9_9MICC</name>
<evidence type="ECO:0000313" key="3">
    <source>
        <dbReference type="Proteomes" id="UP000516421"/>
    </source>
</evidence>
<dbReference type="KEGG" id="rama:IDM48_09000"/>
<sequence length="212" mass="22733">MSTEHTSTSQKNSSAAALSTSDTGSPGGFGVTAETLAPSALDIHVLSQELGRQVRDVAEIPARCVCGNPLVAATAPRLSNGSPFPTVFYLAHPVITAAASRFEAEGKMYEMTDRIAEDPEIAQQYQAAHENYIAERERIRLQTGTEEVPEIDGISAGGMPTRVKCLHAVLGHTLSVGRGINPFGDETLDLIAEYWTPEQCACDPAWRESFEG</sequence>
<reference evidence="2 3" key="1">
    <citation type="submission" date="2020-09" db="EMBL/GenBank/DDBJ databases">
        <title>Investigation of environmental microbe.</title>
        <authorList>
            <person name="Ou Y."/>
            <person name="Kang Q."/>
        </authorList>
    </citation>
    <scope>NUCLEOTIDE SEQUENCE [LARGE SCALE GENOMIC DNA]</scope>
    <source>
        <strain evidence="2 3">KJZ-9</strain>
    </source>
</reference>
<organism evidence="2 3">
    <name type="scientific">Rothia amarae</name>
    <dbReference type="NCBI Taxonomy" id="169480"/>
    <lineage>
        <taxon>Bacteria</taxon>
        <taxon>Bacillati</taxon>
        <taxon>Actinomycetota</taxon>
        <taxon>Actinomycetes</taxon>
        <taxon>Micrococcales</taxon>
        <taxon>Micrococcaceae</taxon>
        <taxon>Rothia</taxon>
    </lineage>
</organism>
<dbReference type="Pfam" id="PF04417">
    <property type="entry name" value="DUF501"/>
    <property type="match status" value="1"/>
</dbReference>
<dbReference type="PANTHER" id="PTHR37163:SF1">
    <property type="entry name" value="DUF501 DOMAIN-CONTAINING PROTEIN"/>
    <property type="match status" value="1"/>
</dbReference>
<dbReference type="PANTHER" id="PTHR37163">
    <property type="entry name" value="CONSERVED PROTEIN"/>
    <property type="match status" value="1"/>
</dbReference>
<feature type="compositionally biased region" description="Polar residues" evidence="1">
    <location>
        <begin position="1"/>
        <end position="24"/>
    </location>
</feature>
<keyword evidence="3" id="KW-1185">Reference proteome</keyword>
<dbReference type="RefSeq" id="WP_190617023.1">
    <property type="nucleotide sequence ID" value="NZ_BAAAHX010000008.1"/>
</dbReference>